<comment type="similarity">
    <text evidence="1">Belongs to the bacterial solute-binding protein 1 family.</text>
</comment>
<dbReference type="GO" id="GO:0055052">
    <property type="term" value="C:ATP-binding cassette (ABC) transporter complex, substrate-binding subunit-containing"/>
    <property type="evidence" value="ECO:0007669"/>
    <property type="project" value="TreeGrafter"/>
</dbReference>
<evidence type="ECO:0000256" key="3">
    <source>
        <dbReference type="ARBA" id="ARBA00022729"/>
    </source>
</evidence>
<reference evidence="5" key="1">
    <citation type="submission" date="2021-06" db="EMBL/GenBank/DDBJ databases">
        <title>Description of novel taxa of the family Lachnospiraceae.</title>
        <authorList>
            <person name="Chaplin A.V."/>
            <person name="Sokolova S.R."/>
            <person name="Pikina A.P."/>
            <person name="Korzhanova M."/>
            <person name="Belova V."/>
            <person name="Korostin D."/>
            <person name="Efimov B.A."/>
        </authorList>
    </citation>
    <scope>NUCLEOTIDE SEQUENCE</scope>
    <source>
        <strain evidence="5">ASD5720</strain>
    </source>
</reference>
<name>A0A949JWH1_9FIRM</name>
<dbReference type="EMBL" id="JAHQCW010000001">
    <property type="protein sequence ID" value="MBU9735012.1"/>
    <property type="molecule type" value="Genomic_DNA"/>
</dbReference>
<keyword evidence="3" id="KW-0732">Signal</keyword>
<dbReference type="GO" id="GO:1901982">
    <property type="term" value="F:maltose binding"/>
    <property type="evidence" value="ECO:0007669"/>
    <property type="project" value="TreeGrafter"/>
</dbReference>
<gene>
    <name evidence="5" type="ORF">KTH89_00590</name>
</gene>
<evidence type="ECO:0000313" key="5">
    <source>
        <dbReference type="EMBL" id="MBU9735012.1"/>
    </source>
</evidence>
<keyword evidence="6" id="KW-1185">Reference proteome</keyword>
<dbReference type="InterPro" id="IPR006059">
    <property type="entry name" value="SBP"/>
</dbReference>
<evidence type="ECO:0000256" key="2">
    <source>
        <dbReference type="ARBA" id="ARBA00022448"/>
    </source>
</evidence>
<dbReference type="Proteomes" id="UP000712157">
    <property type="component" value="Unassembled WGS sequence"/>
</dbReference>
<evidence type="ECO:0000313" key="6">
    <source>
        <dbReference type="Proteomes" id="UP000712157"/>
    </source>
</evidence>
<feature type="region of interest" description="Disordered" evidence="4">
    <location>
        <begin position="43"/>
        <end position="62"/>
    </location>
</feature>
<dbReference type="GO" id="GO:0042956">
    <property type="term" value="P:maltodextrin transmembrane transport"/>
    <property type="evidence" value="ECO:0007669"/>
    <property type="project" value="TreeGrafter"/>
</dbReference>
<protein>
    <submittedName>
        <fullName evidence="5">ABC transporter substrate-binding protein</fullName>
    </submittedName>
</protein>
<comment type="caution">
    <text evidence="5">The sequence shown here is derived from an EMBL/GenBank/DDBJ whole genome shotgun (WGS) entry which is preliminary data.</text>
</comment>
<dbReference type="PANTHER" id="PTHR30061:SF50">
    <property type="entry name" value="MALTOSE_MALTODEXTRIN-BINDING PERIPLASMIC PROTEIN"/>
    <property type="match status" value="1"/>
</dbReference>
<dbReference type="CDD" id="cd14748">
    <property type="entry name" value="PBP2_UgpB"/>
    <property type="match status" value="1"/>
</dbReference>
<dbReference type="SUPFAM" id="SSF53850">
    <property type="entry name" value="Periplasmic binding protein-like II"/>
    <property type="match status" value="1"/>
</dbReference>
<dbReference type="Gene3D" id="3.40.190.10">
    <property type="entry name" value="Periplasmic binding protein-like II"/>
    <property type="match status" value="1"/>
</dbReference>
<organism evidence="5 6">
    <name type="scientific">Diplocloster agilis</name>
    <dbReference type="NCBI Taxonomy" id="2850323"/>
    <lineage>
        <taxon>Bacteria</taxon>
        <taxon>Bacillati</taxon>
        <taxon>Bacillota</taxon>
        <taxon>Clostridia</taxon>
        <taxon>Lachnospirales</taxon>
        <taxon>Lachnospiraceae</taxon>
        <taxon>Diplocloster</taxon>
    </lineage>
</organism>
<sequence>MKNSWNRLSDNQGYRKSSAGRWKRLTALGMGVMLLAGALTGCGSPKEEKQPDAAGDTAVQETAKAGGEKIQLRYATGDSGPAVTVQEQIVKAFNESQDQIEVKLETYGTAFDQKLAAAIGSDNAPDIVKMWNFPAYYESLVPLQDKIDSLEDKDDFYATLFNYADMNGNIYGMPIGFSTRAIHYNKDLTDAAGVTINEDWTMEDLKAAAAATTKDGVTGLYFYYNPDPYALESILWSNGGEWLNDSGEPVINSDANKEALQFLHDMIYKDKIAYTGNRNDDFGQAMGSGNYAFGEMGKWFVSAINEAGINLGITTMPKFEGGESMSVVHASFLSVTNGSKNQDAAWEFIKYYTNYESVKTLCEIEMPVRESVAKDTGLLDDPQMAPFYTMLERSEAKRPSLVKSAQWPEVNSEIDAGLEAIFAQEDADVAAVLDEVQTKVEAIIQ</sequence>
<dbReference type="AlphaFoldDB" id="A0A949JWH1"/>
<dbReference type="RefSeq" id="WP_238720240.1">
    <property type="nucleotide sequence ID" value="NZ_JAHQCW010000001.1"/>
</dbReference>
<dbReference type="PANTHER" id="PTHR30061">
    <property type="entry name" value="MALTOSE-BINDING PERIPLASMIC PROTEIN"/>
    <property type="match status" value="1"/>
</dbReference>
<evidence type="ECO:0000256" key="4">
    <source>
        <dbReference type="SAM" id="MobiDB-lite"/>
    </source>
</evidence>
<keyword evidence="2" id="KW-0813">Transport</keyword>
<accession>A0A949JWH1</accession>
<dbReference type="GO" id="GO:0015768">
    <property type="term" value="P:maltose transport"/>
    <property type="evidence" value="ECO:0007669"/>
    <property type="project" value="TreeGrafter"/>
</dbReference>
<dbReference type="Pfam" id="PF13416">
    <property type="entry name" value="SBP_bac_8"/>
    <property type="match status" value="1"/>
</dbReference>
<evidence type="ECO:0000256" key="1">
    <source>
        <dbReference type="ARBA" id="ARBA00008520"/>
    </source>
</evidence>
<proteinExistence type="inferred from homology"/>